<dbReference type="AlphaFoldDB" id="A0A0E0NXR6"/>
<protein>
    <submittedName>
        <fullName evidence="2">Uncharacterized protein</fullName>
    </submittedName>
</protein>
<reference evidence="3" key="1">
    <citation type="submission" date="2013-06" db="EMBL/GenBank/DDBJ databases">
        <authorList>
            <person name="Zhao Q."/>
        </authorList>
    </citation>
    <scope>NUCLEOTIDE SEQUENCE</scope>
    <source>
        <strain evidence="3">cv. W1943</strain>
    </source>
</reference>
<keyword evidence="3" id="KW-1185">Reference proteome</keyword>
<dbReference type="HOGENOM" id="CLU_2254578_0_0_1"/>
<proteinExistence type="predicted"/>
<feature type="region of interest" description="Disordered" evidence="1">
    <location>
        <begin position="1"/>
        <end position="64"/>
    </location>
</feature>
<name>A0A0E0NXR6_ORYRU</name>
<evidence type="ECO:0000313" key="3">
    <source>
        <dbReference type="Proteomes" id="UP000008022"/>
    </source>
</evidence>
<reference evidence="2" key="2">
    <citation type="submission" date="2015-06" db="UniProtKB">
        <authorList>
            <consortium name="EnsemblPlants"/>
        </authorList>
    </citation>
    <scope>IDENTIFICATION</scope>
</reference>
<dbReference type="Gramene" id="ORUFI03G25410.1">
    <property type="protein sequence ID" value="ORUFI03G25410.1"/>
    <property type="gene ID" value="ORUFI03G25410"/>
</dbReference>
<organism evidence="2 3">
    <name type="scientific">Oryza rufipogon</name>
    <name type="common">Brownbeard rice</name>
    <name type="synonym">Asian wild rice</name>
    <dbReference type="NCBI Taxonomy" id="4529"/>
    <lineage>
        <taxon>Eukaryota</taxon>
        <taxon>Viridiplantae</taxon>
        <taxon>Streptophyta</taxon>
        <taxon>Embryophyta</taxon>
        <taxon>Tracheophyta</taxon>
        <taxon>Spermatophyta</taxon>
        <taxon>Magnoliopsida</taxon>
        <taxon>Liliopsida</taxon>
        <taxon>Poales</taxon>
        <taxon>Poaceae</taxon>
        <taxon>BOP clade</taxon>
        <taxon>Oryzoideae</taxon>
        <taxon>Oryzeae</taxon>
        <taxon>Oryzinae</taxon>
        <taxon>Oryza</taxon>
    </lineage>
</organism>
<feature type="compositionally biased region" description="Basic residues" evidence="1">
    <location>
        <begin position="25"/>
        <end position="35"/>
    </location>
</feature>
<feature type="compositionally biased region" description="Polar residues" evidence="1">
    <location>
        <begin position="1"/>
        <end position="13"/>
    </location>
</feature>
<evidence type="ECO:0000313" key="2">
    <source>
        <dbReference type="EnsemblPlants" id="ORUFI03G25410.1"/>
    </source>
</evidence>
<dbReference type="EnsemblPlants" id="ORUFI03G25410.1">
    <property type="protein sequence ID" value="ORUFI03G25410.1"/>
    <property type="gene ID" value="ORUFI03G25410"/>
</dbReference>
<accession>A0A0E0NXR6</accession>
<sequence length="104" mass="12216">MDSTKASAPSTGFTRFKARFQPQHTKPRYVTKQRAKIMDQDSKMEASDKKQEESEKWREQSEEKSRAEFLTLQVKVESRICEMEKHDDLMQDLVEELQEKVGSC</sequence>
<feature type="compositionally biased region" description="Basic and acidic residues" evidence="1">
    <location>
        <begin position="36"/>
        <end position="64"/>
    </location>
</feature>
<evidence type="ECO:0000256" key="1">
    <source>
        <dbReference type="SAM" id="MobiDB-lite"/>
    </source>
</evidence>
<dbReference type="Proteomes" id="UP000008022">
    <property type="component" value="Unassembled WGS sequence"/>
</dbReference>